<dbReference type="Proteomes" id="UP001069090">
    <property type="component" value="Unassembled WGS sequence"/>
</dbReference>
<feature type="domain" description="EamA" evidence="2">
    <location>
        <begin position="10"/>
        <end position="140"/>
    </location>
</feature>
<dbReference type="GO" id="GO:0016020">
    <property type="term" value="C:membrane"/>
    <property type="evidence" value="ECO:0007669"/>
    <property type="project" value="InterPro"/>
</dbReference>
<feature type="transmembrane region" description="Helical" evidence="1">
    <location>
        <begin position="234"/>
        <end position="254"/>
    </location>
</feature>
<dbReference type="AlphaFoldDB" id="A0A9J6RMV6"/>
<organism evidence="3 4">
    <name type="scientific">Dasania phycosphaerae</name>
    <dbReference type="NCBI Taxonomy" id="2950436"/>
    <lineage>
        <taxon>Bacteria</taxon>
        <taxon>Pseudomonadati</taxon>
        <taxon>Pseudomonadota</taxon>
        <taxon>Gammaproteobacteria</taxon>
        <taxon>Cellvibrionales</taxon>
        <taxon>Spongiibacteraceae</taxon>
        <taxon>Dasania</taxon>
    </lineage>
</organism>
<dbReference type="Pfam" id="PF00892">
    <property type="entry name" value="EamA"/>
    <property type="match status" value="2"/>
</dbReference>
<evidence type="ECO:0000313" key="4">
    <source>
        <dbReference type="Proteomes" id="UP001069090"/>
    </source>
</evidence>
<feature type="transmembrane region" description="Helical" evidence="1">
    <location>
        <begin position="74"/>
        <end position="94"/>
    </location>
</feature>
<evidence type="ECO:0000313" key="3">
    <source>
        <dbReference type="EMBL" id="MCZ0865859.1"/>
    </source>
</evidence>
<keyword evidence="1" id="KW-1133">Transmembrane helix</keyword>
<dbReference type="InterPro" id="IPR000620">
    <property type="entry name" value="EamA_dom"/>
</dbReference>
<accession>A0A9J6RMV6</accession>
<feature type="transmembrane region" description="Helical" evidence="1">
    <location>
        <begin position="100"/>
        <end position="117"/>
    </location>
</feature>
<sequence>MNRLSVTALAIVVLVAGNFAASLSDVAVKLLAGGVSAFQYIVIRQLCCLLLLLPFYLRYNSNQRQLQHPAITLLRAHLVLIGSGCLMVALTHLPLATANAVFYAAPLIMLPLSIWLLKEKVQPAHAIATVIGFIGVLIVLRPSQFHWAALFALGTACTWGLFNILVKKLPVDQPVTITLFWTNLLSLPLAGLLALLFWQPVSAIELGLIAVSAIFTLAYHGSAVFSYQRAPSSYLGIIEYSGLIFVSLLGMLFFEEYLDGLSLLGIALIVLPIVLQSLGKLKSTAAVSNK</sequence>
<dbReference type="RefSeq" id="WP_258332005.1">
    <property type="nucleotide sequence ID" value="NZ_JAPTGG010000009.1"/>
</dbReference>
<keyword evidence="1" id="KW-0472">Membrane</keyword>
<keyword evidence="1" id="KW-0812">Transmembrane</keyword>
<protein>
    <submittedName>
        <fullName evidence="3">DMT family transporter</fullName>
    </submittedName>
</protein>
<dbReference type="EMBL" id="JAPTGG010000009">
    <property type="protein sequence ID" value="MCZ0865859.1"/>
    <property type="molecule type" value="Genomic_DNA"/>
</dbReference>
<gene>
    <name evidence="3" type="ORF">O0V09_11640</name>
</gene>
<keyword evidence="4" id="KW-1185">Reference proteome</keyword>
<feature type="transmembrane region" description="Helical" evidence="1">
    <location>
        <begin position="124"/>
        <end position="141"/>
    </location>
</feature>
<feature type="transmembrane region" description="Helical" evidence="1">
    <location>
        <begin position="147"/>
        <end position="166"/>
    </location>
</feature>
<feature type="transmembrane region" description="Helical" evidence="1">
    <location>
        <begin position="204"/>
        <end position="227"/>
    </location>
</feature>
<comment type="caution">
    <text evidence="3">The sequence shown here is derived from an EMBL/GenBank/DDBJ whole genome shotgun (WGS) entry which is preliminary data.</text>
</comment>
<feature type="transmembrane region" description="Helical" evidence="1">
    <location>
        <begin position="260"/>
        <end position="278"/>
    </location>
</feature>
<proteinExistence type="predicted"/>
<evidence type="ECO:0000256" key="1">
    <source>
        <dbReference type="SAM" id="Phobius"/>
    </source>
</evidence>
<dbReference type="SUPFAM" id="SSF103481">
    <property type="entry name" value="Multidrug resistance efflux transporter EmrE"/>
    <property type="match status" value="2"/>
</dbReference>
<reference evidence="3 4" key="1">
    <citation type="submission" date="2022-12" db="EMBL/GenBank/DDBJ databases">
        <title>Dasania phycosphaerae sp. nov., isolated from particulate material of the south coast of Korea.</title>
        <authorList>
            <person name="Jiang Y."/>
        </authorList>
    </citation>
    <scope>NUCLEOTIDE SEQUENCE [LARGE SCALE GENOMIC DNA]</scope>
    <source>
        <strain evidence="3 4">GY-19</strain>
    </source>
</reference>
<dbReference type="PANTHER" id="PTHR22911:SF103">
    <property type="entry name" value="BLR2811 PROTEIN"/>
    <property type="match status" value="1"/>
</dbReference>
<feature type="transmembrane region" description="Helical" evidence="1">
    <location>
        <begin position="178"/>
        <end position="198"/>
    </location>
</feature>
<name>A0A9J6RMV6_9GAMM</name>
<dbReference type="PANTHER" id="PTHR22911">
    <property type="entry name" value="ACYL-MALONYL CONDENSING ENZYME-RELATED"/>
    <property type="match status" value="1"/>
</dbReference>
<feature type="domain" description="EamA" evidence="2">
    <location>
        <begin position="147"/>
        <end position="275"/>
    </location>
</feature>
<dbReference type="InterPro" id="IPR037185">
    <property type="entry name" value="EmrE-like"/>
</dbReference>
<feature type="transmembrane region" description="Helical" evidence="1">
    <location>
        <begin position="30"/>
        <end position="53"/>
    </location>
</feature>
<evidence type="ECO:0000259" key="2">
    <source>
        <dbReference type="Pfam" id="PF00892"/>
    </source>
</evidence>